<accession>A0A0E9RX87</accession>
<protein>
    <submittedName>
        <fullName evidence="1">Uncharacterized protein</fullName>
    </submittedName>
</protein>
<evidence type="ECO:0000313" key="1">
    <source>
        <dbReference type="EMBL" id="JAH33809.1"/>
    </source>
</evidence>
<organism evidence="1">
    <name type="scientific">Anguilla anguilla</name>
    <name type="common">European freshwater eel</name>
    <name type="synonym">Muraena anguilla</name>
    <dbReference type="NCBI Taxonomy" id="7936"/>
    <lineage>
        <taxon>Eukaryota</taxon>
        <taxon>Metazoa</taxon>
        <taxon>Chordata</taxon>
        <taxon>Craniata</taxon>
        <taxon>Vertebrata</taxon>
        <taxon>Euteleostomi</taxon>
        <taxon>Actinopterygii</taxon>
        <taxon>Neopterygii</taxon>
        <taxon>Teleostei</taxon>
        <taxon>Anguilliformes</taxon>
        <taxon>Anguillidae</taxon>
        <taxon>Anguilla</taxon>
    </lineage>
</organism>
<reference evidence="1" key="1">
    <citation type="submission" date="2014-11" db="EMBL/GenBank/DDBJ databases">
        <authorList>
            <person name="Amaro Gonzalez C."/>
        </authorList>
    </citation>
    <scope>NUCLEOTIDE SEQUENCE</scope>
</reference>
<dbReference type="AlphaFoldDB" id="A0A0E9RX87"/>
<sequence length="23" mass="2793">MSIGKRRAHLITEQTFELQYNEK</sequence>
<dbReference type="EMBL" id="GBXM01074768">
    <property type="protein sequence ID" value="JAH33809.1"/>
    <property type="molecule type" value="Transcribed_RNA"/>
</dbReference>
<reference evidence="1" key="2">
    <citation type="journal article" date="2015" name="Fish Shellfish Immunol.">
        <title>Early steps in the European eel (Anguilla anguilla)-Vibrio vulnificus interaction in the gills: Role of the RtxA13 toxin.</title>
        <authorList>
            <person name="Callol A."/>
            <person name="Pajuelo D."/>
            <person name="Ebbesson L."/>
            <person name="Teles M."/>
            <person name="MacKenzie S."/>
            <person name="Amaro C."/>
        </authorList>
    </citation>
    <scope>NUCLEOTIDE SEQUENCE</scope>
</reference>
<proteinExistence type="predicted"/>
<name>A0A0E9RX87_ANGAN</name>